<sequence>MEDFTYPLAIFLADFHDKAKEDKKFIYKILEAQKEILKTDEVSETEFIKELLDEIIKLHHLCEAYKDEFYKFLHAFADLNYIFRKENG</sequence>
<dbReference type="RefSeq" id="WP_002663469.1">
    <property type="nucleotide sequence ID" value="NZ_JAXFPJ010000101.1"/>
</dbReference>
<protein>
    <submittedName>
        <fullName evidence="1">Uncharacterized protein</fullName>
    </submittedName>
</protein>
<proteinExistence type="predicted"/>
<dbReference type="Proteomes" id="UP000270205">
    <property type="component" value="Unassembled WGS sequence"/>
</dbReference>
<organism evidence="1 2">
    <name type="scientific">Bergeyella zoohelcum</name>
    <dbReference type="NCBI Taxonomy" id="1015"/>
    <lineage>
        <taxon>Bacteria</taxon>
        <taxon>Pseudomonadati</taxon>
        <taxon>Bacteroidota</taxon>
        <taxon>Flavobacteriia</taxon>
        <taxon>Flavobacteriales</taxon>
        <taxon>Weeksellaceae</taxon>
        <taxon>Bergeyella</taxon>
    </lineage>
</organism>
<dbReference type="EMBL" id="UYIV01000001">
    <property type="protein sequence ID" value="VDH05871.1"/>
    <property type="molecule type" value="Genomic_DNA"/>
</dbReference>
<name>A0A7Z8YQN9_9FLAO</name>
<evidence type="ECO:0000313" key="2">
    <source>
        <dbReference type="Proteomes" id="UP000270205"/>
    </source>
</evidence>
<dbReference type="AlphaFoldDB" id="A0A7Z8YQN9"/>
<reference evidence="1 2" key="1">
    <citation type="submission" date="2018-11" db="EMBL/GenBank/DDBJ databases">
        <authorList>
            <consortium name="Pathogen Informatics"/>
        </authorList>
    </citation>
    <scope>NUCLEOTIDE SEQUENCE [LARGE SCALE GENOMIC DNA]</scope>
    <source>
        <strain evidence="1 2">NCTC12929</strain>
    </source>
</reference>
<gene>
    <name evidence="1" type="ORF">NCTC12929_02031</name>
</gene>
<comment type="caution">
    <text evidence="1">The sequence shown here is derived from an EMBL/GenBank/DDBJ whole genome shotgun (WGS) entry which is preliminary data.</text>
</comment>
<evidence type="ECO:0000313" key="1">
    <source>
        <dbReference type="EMBL" id="VDH05871.1"/>
    </source>
</evidence>
<accession>A0A7Z8YQN9</accession>